<feature type="domain" description="FAD dependent oxidoreductase" evidence="1">
    <location>
        <begin position="6"/>
        <end position="327"/>
    </location>
</feature>
<dbReference type="RefSeq" id="WP_202244882.1">
    <property type="nucleotide sequence ID" value="NZ_JAESIY010000006.1"/>
</dbReference>
<dbReference type="GO" id="GO:0005737">
    <property type="term" value="C:cytoplasm"/>
    <property type="evidence" value="ECO:0007669"/>
    <property type="project" value="TreeGrafter"/>
</dbReference>
<evidence type="ECO:0000259" key="1">
    <source>
        <dbReference type="Pfam" id="PF01266"/>
    </source>
</evidence>
<dbReference type="AlphaFoldDB" id="A0A937F8G9"/>
<dbReference type="InterPro" id="IPR006076">
    <property type="entry name" value="FAD-dep_OxRdtase"/>
</dbReference>
<evidence type="ECO:0000313" key="3">
    <source>
        <dbReference type="Proteomes" id="UP000659388"/>
    </source>
</evidence>
<dbReference type="Proteomes" id="UP000659388">
    <property type="component" value="Unassembled WGS sequence"/>
</dbReference>
<accession>A0A937F8G9</accession>
<gene>
    <name evidence="2" type="ORF">JL102_13170</name>
</gene>
<organism evidence="2 3">
    <name type="scientific">Fulvivirga sediminis</name>
    <dbReference type="NCBI Taxonomy" id="2803949"/>
    <lineage>
        <taxon>Bacteria</taxon>
        <taxon>Pseudomonadati</taxon>
        <taxon>Bacteroidota</taxon>
        <taxon>Cytophagia</taxon>
        <taxon>Cytophagales</taxon>
        <taxon>Fulvivirgaceae</taxon>
        <taxon>Fulvivirga</taxon>
    </lineage>
</organism>
<evidence type="ECO:0000313" key="2">
    <source>
        <dbReference type="EMBL" id="MBL3657091.1"/>
    </source>
</evidence>
<protein>
    <submittedName>
        <fullName evidence="2">FAD-binding oxidoreductase</fullName>
    </submittedName>
</protein>
<name>A0A937F8G9_9BACT</name>
<proteinExistence type="predicted"/>
<dbReference type="Gene3D" id="3.30.9.10">
    <property type="entry name" value="D-Amino Acid Oxidase, subunit A, domain 2"/>
    <property type="match status" value="1"/>
</dbReference>
<dbReference type="Gene3D" id="3.50.50.60">
    <property type="entry name" value="FAD/NAD(P)-binding domain"/>
    <property type="match status" value="1"/>
</dbReference>
<dbReference type="Pfam" id="PF01266">
    <property type="entry name" value="DAO"/>
    <property type="match status" value="1"/>
</dbReference>
<reference evidence="2" key="1">
    <citation type="submission" date="2021-01" db="EMBL/GenBank/DDBJ databases">
        <title>Fulvivirga kasyanovii gen. nov., sp nov., a novel member of the phylum Bacteroidetes isolated from seawater in a mussel farm.</title>
        <authorList>
            <person name="Zhao L.-H."/>
            <person name="Wang Z.-J."/>
        </authorList>
    </citation>
    <scope>NUCLEOTIDE SEQUENCE</scope>
    <source>
        <strain evidence="2">2943</strain>
    </source>
</reference>
<dbReference type="InterPro" id="IPR036188">
    <property type="entry name" value="FAD/NAD-bd_sf"/>
</dbReference>
<keyword evidence="3" id="KW-1185">Reference proteome</keyword>
<comment type="caution">
    <text evidence="2">The sequence shown here is derived from an EMBL/GenBank/DDBJ whole genome shotgun (WGS) entry which is preliminary data.</text>
</comment>
<dbReference type="SUPFAM" id="SSF51971">
    <property type="entry name" value="Nucleotide-binding domain"/>
    <property type="match status" value="1"/>
</dbReference>
<dbReference type="SUPFAM" id="SSF54373">
    <property type="entry name" value="FAD-linked reductases, C-terminal domain"/>
    <property type="match status" value="1"/>
</dbReference>
<sequence length="351" mass="40467">MSVIYDYLIVGQGLAGSALAHHLLALNKKILVIDENRENTSSKVAGGLYNPITGRKMVKTWKADTLFPFMHEFYQNIEKQLNTKFLYDTPIYRPFISMEEQNEWMGKSATPEYSLFIKKVHQGNLYDFSKDKFGGVELNYSGYLAVPKYLEAYQQHLKAQGCFLEDKFVYNDLEVGAEEVKYKDITCRKIIFCDGLGSLDGKYFSWLPFRPVKGEVIQLRANIELRHIINRGVFVVKKDDNYFEVGSNYDNKNMDLEPTEKAREEILGKMSDITDFSYKITDQRAGIRPATADRRPIIGMHPEYKTIGIFNGLGTKGVSLAPFFAHQYVEYLEADKELMNEVNINRYFSLY</sequence>
<dbReference type="EMBL" id="JAESIY010000006">
    <property type="protein sequence ID" value="MBL3657091.1"/>
    <property type="molecule type" value="Genomic_DNA"/>
</dbReference>
<dbReference type="PANTHER" id="PTHR13847">
    <property type="entry name" value="SARCOSINE DEHYDROGENASE-RELATED"/>
    <property type="match status" value="1"/>
</dbReference>